<proteinExistence type="predicted"/>
<gene>
    <name evidence="3" type="ORF">UU34_C0002G0020</name>
</gene>
<evidence type="ECO:0000313" key="3">
    <source>
        <dbReference type="EMBL" id="KKR87903.1"/>
    </source>
</evidence>
<organism evidence="3 4">
    <name type="scientific">Candidatus Curtissbacteria bacterium GW2011_GWA1_41_11</name>
    <dbReference type="NCBI Taxonomy" id="1618409"/>
    <lineage>
        <taxon>Bacteria</taxon>
        <taxon>Candidatus Curtissiibacteriota</taxon>
    </lineage>
</organism>
<sequence length="205" mass="22710">MKQLPAGFASPVILVIIGLIIGIGVTFAYFQFKSKPASQPQQPTDLSSETPVKEDETADWETYKGKLINVSFKIPPDWTVEEKDGLIHNGEKINTSITISDKTKNTNSLSITQNFFGGFSGISLIEPLTEDIQISGIKAEKNYFKNFDPITDKPASDSDTPELMVIQFNNTEGVNFTLVGSWGINNFESANDTFDQILLTFQFIN</sequence>
<name>A0A0G0UG70_9BACT</name>
<dbReference type="AlphaFoldDB" id="A0A0G0UG70"/>
<keyword evidence="2" id="KW-0812">Transmembrane</keyword>
<evidence type="ECO:0000256" key="1">
    <source>
        <dbReference type="SAM" id="MobiDB-lite"/>
    </source>
</evidence>
<keyword evidence="2" id="KW-0472">Membrane</keyword>
<protein>
    <submittedName>
        <fullName evidence="3">Uncharacterized protein</fullName>
    </submittedName>
</protein>
<evidence type="ECO:0000313" key="4">
    <source>
        <dbReference type="Proteomes" id="UP000034854"/>
    </source>
</evidence>
<accession>A0A0G0UG70</accession>
<evidence type="ECO:0000256" key="2">
    <source>
        <dbReference type="SAM" id="Phobius"/>
    </source>
</evidence>
<dbReference type="EMBL" id="LCAG01000002">
    <property type="protein sequence ID" value="KKR87903.1"/>
    <property type="molecule type" value="Genomic_DNA"/>
</dbReference>
<comment type="caution">
    <text evidence="3">The sequence shown here is derived from an EMBL/GenBank/DDBJ whole genome shotgun (WGS) entry which is preliminary data.</text>
</comment>
<feature type="compositionally biased region" description="Polar residues" evidence="1">
    <location>
        <begin position="36"/>
        <end position="50"/>
    </location>
</feature>
<feature type="region of interest" description="Disordered" evidence="1">
    <location>
        <begin position="36"/>
        <end position="56"/>
    </location>
</feature>
<dbReference type="Proteomes" id="UP000034854">
    <property type="component" value="Unassembled WGS sequence"/>
</dbReference>
<feature type="transmembrane region" description="Helical" evidence="2">
    <location>
        <begin position="12"/>
        <end position="32"/>
    </location>
</feature>
<reference evidence="3 4" key="1">
    <citation type="journal article" date="2015" name="Nature">
        <title>rRNA introns, odd ribosomes, and small enigmatic genomes across a large radiation of phyla.</title>
        <authorList>
            <person name="Brown C.T."/>
            <person name="Hug L.A."/>
            <person name="Thomas B.C."/>
            <person name="Sharon I."/>
            <person name="Castelle C.J."/>
            <person name="Singh A."/>
            <person name="Wilkins M.J."/>
            <person name="Williams K.H."/>
            <person name="Banfield J.F."/>
        </authorList>
    </citation>
    <scope>NUCLEOTIDE SEQUENCE [LARGE SCALE GENOMIC DNA]</scope>
</reference>
<keyword evidence="2" id="KW-1133">Transmembrane helix</keyword>